<dbReference type="OrthoDB" id="213028at2"/>
<proteinExistence type="predicted"/>
<accession>A0A1H6QNG0</accession>
<dbReference type="AlphaFoldDB" id="A0A1H6QNG0"/>
<dbReference type="Gene3D" id="1.10.10.10">
    <property type="entry name" value="Winged helix-like DNA-binding domain superfamily/Winged helix DNA-binding domain"/>
    <property type="match status" value="1"/>
</dbReference>
<dbReference type="Pfam" id="PF02082">
    <property type="entry name" value="Rrf2"/>
    <property type="match status" value="1"/>
</dbReference>
<dbReference type="InterPro" id="IPR036388">
    <property type="entry name" value="WH-like_DNA-bd_sf"/>
</dbReference>
<dbReference type="STRING" id="322505.SAMN04487836_1558"/>
<dbReference type="Proteomes" id="UP000183028">
    <property type="component" value="Unassembled WGS sequence"/>
</dbReference>
<gene>
    <name evidence="1" type="ORF">SAMN04487834_100339</name>
</gene>
<reference evidence="2" key="1">
    <citation type="submission" date="2016-10" db="EMBL/GenBank/DDBJ databases">
        <authorList>
            <person name="Varghese N."/>
            <person name="Submissions S."/>
        </authorList>
    </citation>
    <scope>NUCLEOTIDE SEQUENCE [LARGE SCALE GENOMIC DNA]</scope>
    <source>
        <strain evidence="2">DSM 20406</strain>
    </source>
</reference>
<keyword evidence="2" id="KW-1185">Reference proteome</keyword>
<dbReference type="InterPro" id="IPR036390">
    <property type="entry name" value="WH_DNA-bd_sf"/>
</dbReference>
<dbReference type="PROSITE" id="PS51197">
    <property type="entry name" value="HTH_RRF2_2"/>
    <property type="match status" value="1"/>
</dbReference>
<organism evidence="1 2">
    <name type="scientific">Sharpea azabuensis</name>
    <dbReference type="NCBI Taxonomy" id="322505"/>
    <lineage>
        <taxon>Bacteria</taxon>
        <taxon>Bacillati</taxon>
        <taxon>Bacillota</taxon>
        <taxon>Erysipelotrichia</taxon>
        <taxon>Erysipelotrichales</taxon>
        <taxon>Coprobacillaceae</taxon>
        <taxon>Sharpea</taxon>
    </lineage>
</organism>
<sequence length="146" mass="15990">MQVSTKFTVAVHILTYVAYVKDSSKNTSEAIASSVGTNPVIIRNSMSALKRAGLIDVKRGPGGIVLKHPLSEITLLDVYRAVETKADDTLFRFHEHPNPECPVGKHIHDGLDGVLSSIQNHFEADLASHTLEEIYQNSTLPRTVSN</sequence>
<evidence type="ECO:0000313" key="2">
    <source>
        <dbReference type="Proteomes" id="UP000183028"/>
    </source>
</evidence>
<dbReference type="InterPro" id="IPR000944">
    <property type="entry name" value="Tscrpt_reg_Rrf2"/>
</dbReference>
<evidence type="ECO:0000313" key="1">
    <source>
        <dbReference type="EMBL" id="SEI41717.1"/>
    </source>
</evidence>
<dbReference type="EMBL" id="FNYK01000003">
    <property type="protein sequence ID" value="SEI41717.1"/>
    <property type="molecule type" value="Genomic_DNA"/>
</dbReference>
<dbReference type="PANTHER" id="PTHR33221:SF15">
    <property type="entry name" value="HTH-TYPE TRANSCRIPTIONAL REGULATOR YWGB-RELATED"/>
    <property type="match status" value="1"/>
</dbReference>
<dbReference type="FunFam" id="1.10.10.10:FF:000138">
    <property type="entry name" value="Rrf2 family transcriptional regulator"/>
    <property type="match status" value="1"/>
</dbReference>
<dbReference type="GO" id="GO:0005829">
    <property type="term" value="C:cytosol"/>
    <property type="evidence" value="ECO:0007669"/>
    <property type="project" value="TreeGrafter"/>
</dbReference>
<protein>
    <submittedName>
        <fullName evidence="1">Rrf2 family protein</fullName>
    </submittedName>
</protein>
<name>A0A1H6QNG0_9FIRM</name>
<dbReference type="RefSeq" id="WP_074731176.1">
    <property type="nucleotide sequence ID" value="NZ_FNYK01000003.1"/>
</dbReference>
<dbReference type="SUPFAM" id="SSF46785">
    <property type="entry name" value="Winged helix' DNA-binding domain"/>
    <property type="match status" value="1"/>
</dbReference>
<dbReference type="eggNOG" id="COG1959">
    <property type="taxonomic scope" value="Bacteria"/>
</dbReference>
<dbReference type="GO" id="GO:0003700">
    <property type="term" value="F:DNA-binding transcription factor activity"/>
    <property type="evidence" value="ECO:0007669"/>
    <property type="project" value="TreeGrafter"/>
</dbReference>
<dbReference type="PANTHER" id="PTHR33221">
    <property type="entry name" value="WINGED HELIX-TURN-HELIX TRANSCRIPTIONAL REGULATOR, RRF2 FAMILY"/>
    <property type="match status" value="1"/>
</dbReference>